<dbReference type="SUPFAM" id="SSF55729">
    <property type="entry name" value="Acyl-CoA N-acyltransferases (Nat)"/>
    <property type="match status" value="1"/>
</dbReference>
<dbReference type="GO" id="GO:0016746">
    <property type="term" value="F:acyltransferase activity"/>
    <property type="evidence" value="ECO:0007669"/>
    <property type="project" value="UniProtKB-KW"/>
</dbReference>
<dbReference type="EMBL" id="JBBMFM010000120">
    <property type="protein sequence ID" value="MEQ2427695.1"/>
    <property type="molecule type" value="Genomic_DNA"/>
</dbReference>
<organism evidence="2 3">
    <name type="scientific">Enterocloster hominis</name>
    <name type="common">ex Hitch et al. 2024</name>
    <dbReference type="NCBI Taxonomy" id="1917870"/>
    <lineage>
        <taxon>Bacteria</taxon>
        <taxon>Bacillati</taxon>
        <taxon>Bacillota</taxon>
        <taxon>Clostridia</taxon>
        <taxon>Lachnospirales</taxon>
        <taxon>Lachnospiraceae</taxon>
        <taxon>Enterocloster</taxon>
    </lineage>
</organism>
<dbReference type="InterPro" id="IPR000182">
    <property type="entry name" value="GNAT_dom"/>
</dbReference>
<dbReference type="RefSeq" id="WP_008717610.1">
    <property type="nucleotide sequence ID" value="NZ_JBBMFM010000120.1"/>
</dbReference>
<dbReference type="InterPro" id="IPR016181">
    <property type="entry name" value="Acyl_CoA_acyltransferase"/>
</dbReference>
<dbReference type="Gene3D" id="3.40.630.30">
    <property type="match status" value="1"/>
</dbReference>
<dbReference type="CDD" id="cd04301">
    <property type="entry name" value="NAT_SF"/>
    <property type="match status" value="1"/>
</dbReference>
<gene>
    <name evidence="2" type="ORF">WMQ36_22270</name>
</gene>
<dbReference type="EC" id="2.3.1.-" evidence="2"/>
<keyword evidence="3" id="KW-1185">Reference proteome</keyword>
<dbReference type="PANTHER" id="PTHR43617">
    <property type="entry name" value="L-AMINO ACID N-ACETYLTRANSFERASE"/>
    <property type="match status" value="1"/>
</dbReference>
<dbReference type="Proteomes" id="UP001454086">
    <property type="component" value="Unassembled WGS sequence"/>
</dbReference>
<evidence type="ECO:0000259" key="1">
    <source>
        <dbReference type="PROSITE" id="PS51186"/>
    </source>
</evidence>
<sequence length="157" mass="18126">MNYIIREILEKEYSLLENFLYEAIFVPKGVPAPPRSVIEQLELQVYVTDFGKKKDDIALVAEVGTKVVGAVWVRIMNDYGHIDDVTPSFAISLYKEYRGWGIGTALMQEMLCILKRRGYHQASLAVQKENYAVKLYKKVGFEIVDENEEEYIMVCYL</sequence>
<evidence type="ECO:0000313" key="3">
    <source>
        <dbReference type="Proteomes" id="UP001454086"/>
    </source>
</evidence>
<keyword evidence="2" id="KW-0808">Transferase</keyword>
<comment type="caution">
    <text evidence="2">The sequence shown here is derived from an EMBL/GenBank/DDBJ whole genome shotgun (WGS) entry which is preliminary data.</text>
</comment>
<proteinExistence type="predicted"/>
<name>A0ABV1DCH1_9FIRM</name>
<dbReference type="PROSITE" id="PS51186">
    <property type="entry name" value="GNAT"/>
    <property type="match status" value="1"/>
</dbReference>
<dbReference type="PANTHER" id="PTHR43617:SF22">
    <property type="entry name" value="L-AMINO ACID N-ACETYLTRANSFERASE AAAT"/>
    <property type="match status" value="1"/>
</dbReference>
<feature type="domain" description="N-acetyltransferase" evidence="1">
    <location>
        <begin position="3"/>
        <end position="157"/>
    </location>
</feature>
<evidence type="ECO:0000313" key="2">
    <source>
        <dbReference type="EMBL" id="MEQ2427695.1"/>
    </source>
</evidence>
<dbReference type="InterPro" id="IPR050276">
    <property type="entry name" value="MshD_Acetyltransferase"/>
</dbReference>
<keyword evidence="2" id="KW-0012">Acyltransferase</keyword>
<protein>
    <submittedName>
        <fullName evidence="2">GNAT family N-acetyltransferase</fullName>
        <ecNumber evidence="2">2.3.1.-</ecNumber>
    </submittedName>
</protein>
<reference evidence="2 3" key="1">
    <citation type="submission" date="2024-03" db="EMBL/GenBank/DDBJ databases">
        <title>Human intestinal bacterial collection.</title>
        <authorList>
            <person name="Pauvert C."/>
            <person name="Hitch T.C.A."/>
            <person name="Clavel T."/>
        </authorList>
    </citation>
    <scope>NUCLEOTIDE SEQUENCE [LARGE SCALE GENOMIC DNA]</scope>
    <source>
        <strain evidence="2 3">CLA-SR-H021</strain>
    </source>
</reference>
<accession>A0ABV1DCH1</accession>
<dbReference type="Pfam" id="PF00583">
    <property type="entry name" value="Acetyltransf_1"/>
    <property type="match status" value="1"/>
</dbReference>